<dbReference type="InterPro" id="IPR034228">
    <property type="entry name" value="Nop6_RRM"/>
</dbReference>
<evidence type="ECO:0000313" key="6">
    <source>
        <dbReference type="Proteomes" id="UP000008837"/>
    </source>
</evidence>
<organism evidence="5 6">
    <name type="scientific">Malassezia globosa (strain ATCC MYA-4612 / CBS 7966)</name>
    <name type="common">Dandruff-associated fungus</name>
    <dbReference type="NCBI Taxonomy" id="425265"/>
    <lineage>
        <taxon>Eukaryota</taxon>
        <taxon>Fungi</taxon>
        <taxon>Dikarya</taxon>
        <taxon>Basidiomycota</taxon>
        <taxon>Ustilaginomycotina</taxon>
        <taxon>Malasseziomycetes</taxon>
        <taxon>Malasseziales</taxon>
        <taxon>Malasseziaceae</taxon>
        <taxon>Malassezia</taxon>
    </lineage>
</organism>
<feature type="compositionally biased region" description="Basic and acidic residues" evidence="3">
    <location>
        <begin position="184"/>
        <end position="200"/>
    </location>
</feature>
<dbReference type="GO" id="GO:0042274">
    <property type="term" value="P:ribosomal small subunit biogenesis"/>
    <property type="evidence" value="ECO:0007669"/>
    <property type="project" value="TreeGrafter"/>
</dbReference>
<dbReference type="PANTHER" id="PTHR23236">
    <property type="entry name" value="EUKARYOTIC TRANSLATION INITIATION FACTOR 4B/4H"/>
    <property type="match status" value="1"/>
</dbReference>
<feature type="compositionally biased region" description="Polar residues" evidence="3">
    <location>
        <begin position="26"/>
        <end position="38"/>
    </location>
</feature>
<dbReference type="STRING" id="425265.A8PX44"/>
<dbReference type="GO" id="GO:0019843">
    <property type="term" value="F:rRNA binding"/>
    <property type="evidence" value="ECO:0007669"/>
    <property type="project" value="TreeGrafter"/>
</dbReference>
<dbReference type="OrthoDB" id="167718at2759"/>
<evidence type="ECO:0000256" key="3">
    <source>
        <dbReference type="SAM" id="MobiDB-lite"/>
    </source>
</evidence>
<dbReference type="FunCoup" id="A8PX44">
    <property type="interactions" value="127"/>
</dbReference>
<dbReference type="VEuPathDB" id="FungiDB:MGL_1320"/>
<sequence>MVDTVFPEREEQPSAFSESLSDECNKLQTTEANQSVVPSSKKRKRKQFATKTTFDEHGAAHTTPLSSQESSDSNLKYIVFVGNMSYDVAADELAKHMEETCGEKPKVRLLTKKADPALHEKLSNSKKKSIAKGKARDPSAPVSRGCAFVEFTNANSLQKALRFHHTMFRGRQINVELTAGGGGKSERRTEKIKAKNAGLDKERRKLFEKYVKPGAEAHKQKQLKGQDGQRASTSAENSDRSTSSKFKYASGANAVRLG</sequence>
<dbReference type="RefSeq" id="XP_001731137.1">
    <property type="nucleotide sequence ID" value="XM_001731085.1"/>
</dbReference>
<dbReference type="GO" id="GO:0005730">
    <property type="term" value="C:nucleolus"/>
    <property type="evidence" value="ECO:0007669"/>
    <property type="project" value="TreeGrafter"/>
</dbReference>
<protein>
    <recommendedName>
        <fullName evidence="4">RRM domain-containing protein</fullName>
    </recommendedName>
</protein>
<dbReference type="KEGG" id="mgl:MGL_1320"/>
<feature type="region of interest" description="Disordered" evidence="3">
    <location>
        <begin position="178"/>
        <end position="200"/>
    </location>
</feature>
<feature type="domain" description="RRM" evidence="4">
    <location>
        <begin position="77"/>
        <end position="180"/>
    </location>
</feature>
<dbReference type="SMART" id="SM00360">
    <property type="entry name" value="RRM"/>
    <property type="match status" value="1"/>
</dbReference>
<comment type="caution">
    <text evidence="5">The sequence shown here is derived from an EMBL/GenBank/DDBJ whole genome shotgun (WGS) entry which is preliminary data.</text>
</comment>
<name>A8PX44_MALGO</name>
<evidence type="ECO:0000313" key="5">
    <source>
        <dbReference type="EMBL" id="EDP43923.1"/>
    </source>
</evidence>
<dbReference type="InterPro" id="IPR000504">
    <property type="entry name" value="RRM_dom"/>
</dbReference>
<reference evidence="5 6" key="1">
    <citation type="journal article" date="2007" name="Proc. Natl. Acad. Sci. U.S.A.">
        <title>Dandruff-associated Malassezia genomes reveal convergent and divergent virulence traits shared with plant and human fungal pathogens.</title>
        <authorList>
            <person name="Xu J."/>
            <person name="Saunders C.W."/>
            <person name="Hu P."/>
            <person name="Grant R.A."/>
            <person name="Boekhout T."/>
            <person name="Kuramae E.E."/>
            <person name="Kronstad J.W."/>
            <person name="Deangelis Y.M."/>
            <person name="Reeder N.L."/>
            <person name="Johnstone K.R."/>
            <person name="Leland M."/>
            <person name="Fieno A.M."/>
            <person name="Begley W.M."/>
            <person name="Sun Y."/>
            <person name="Lacey M.P."/>
            <person name="Chaudhary T."/>
            <person name="Keough T."/>
            <person name="Chu L."/>
            <person name="Sears R."/>
            <person name="Yuan B."/>
            <person name="Dawson T.L.Jr."/>
        </authorList>
    </citation>
    <scope>NUCLEOTIDE SEQUENCE [LARGE SCALE GENOMIC DNA]</scope>
    <source>
        <strain evidence="6">ATCC MYA-4612 / CBS 7966</strain>
    </source>
</reference>
<dbReference type="GeneID" id="5855438"/>
<dbReference type="InterPro" id="IPR012677">
    <property type="entry name" value="Nucleotide-bd_a/b_plait_sf"/>
</dbReference>
<keyword evidence="1 2" id="KW-0694">RNA-binding</keyword>
<dbReference type="Proteomes" id="UP000008837">
    <property type="component" value="Unassembled WGS sequence"/>
</dbReference>
<dbReference type="OMA" id="LRFHHTM"/>
<feature type="region of interest" description="Disordered" evidence="3">
    <location>
        <begin position="213"/>
        <end position="258"/>
    </location>
</feature>
<evidence type="ECO:0000259" key="4">
    <source>
        <dbReference type="PROSITE" id="PS50102"/>
    </source>
</evidence>
<keyword evidence="6" id="KW-1185">Reference proteome</keyword>
<dbReference type="CDD" id="cd12400">
    <property type="entry name" value="RRM_Nop6"/>
    <property type="match status" value="1"/>
</dbReference>
<evidence type="ECO:0000256" key="2">
    <source>
        <dbReference type="PROSITE-ProRule" id="PRU00176"/>
    </source>
</evidence>
<dbReference type="Gene3D" id="3.30.70.330">
    <property type="match status" value="1"/>
</dbReference>
<feature type="compositionally biased region" description="Polar residues" evidence="3">
    <location>
        <begin position="229"/>
        <end position="245"/>
    </location>
</feature>
<dbReference type="InterPro" id="IPR035979">
    <property type="entry name" value="RBD_domain_sf"/>
</dbReference>
<dbReference type="InParanoid" id="A8PX44"/>
<dbReference type="PROSITE" id="PS50102">
    <property type="entry name" value="RRM"/>
    <property type="match status" value="1"/>
</dbReference>
<dbReference type="Pfam" id="PF00076">
    <property type="entry name" value="RRM_1"/>
    <property type="match status" value="1"/>
</dbReference>
<dbReference type="EMBL" id="AAYY01000004">
    <property type="protein sequence ID" value="EDP43923.1"/>
    <property type="molecule type" value="Genomic_DNA"/>
</dbReference>
<accession>A8PX44</accession>
<dbReference type="AlphaFoldDB" id="A8PX44"/>
<gene>
    <name evidence="5" type="ORF">MGL_1320</name>
</gene>
<dbReference type="SUPFAM" id="SSF54928">
    <property type="entry name" value="RNA-binding domain, RBD"/>
    <property type="match status" value="1"/>
</dbReference>
<feature type="region of interest" description="Disordered" evidence="3">
    <location>
        <begin position="1"/>
        <end position="69"/>
    </location>
</feature>
<dbReference type="PANTHER" id="PTHR23236:SF51">
    <property type="entry name" value="NUCLEOLAR PROTEIN 6"/>
    <property type="match status" value="1"/>
</dbReference>
<proteinExistence type="predicted"/>
<evidence type="ECO:0000256" key="1">
    <source>
        <dbReference type="ARBA" id="ARBA00022884"/>
    </source>
</evidence>
<feature type="compositionally biased region" description="Basic and acidic residues" evidence="3">
    <location>
        <begin position="1"/>
        <end position="12"/>
    </location>
</feature>